<feature type="chain" id="PRO_5012545732" evidence="2">
    <location>
        <begin position="33"/>
        <end position="738"/>
    </location>
</feature>
<organism evidence="4 5">
    <name type="scientific">Anaerocolumna xylanovorans DSM 12503</name>
    <dbReference type="NCBI Taxonomy" id="1121345"/>
    <lineage>
        <taxon>Bacteria</taxon>
        <taxon>Bacillati</taxon>
        <taxon>Bacillota</taxon>
        <taxon>Clostridia</taxon>
        <taxon>Lachnospirales</taxon>
        <taxon>Lachnospiraceae</taxon>
        <taxon>Anaerocolumna</taxon>
    </lineage>
</organism>
<dbReference type="OrthoDB" id="3333873at2"/>
<dbReference type="EMBL" id="FRFD01000003">
    <property type="protein sequence ID" value="SHO43792.1"/>
    <property type="molecule type" value="Genomic_DNA"/>
</dbReference>
<dbReference type="SUPFAM" id="SSF49785">
    <property type="entry name" value="Galactose-binding domain-like"/>
    <property type="match status" value="1"/>
</dbReference>
<dbReference type="STRING" id="1121345.SAMN02745217_00356"/>
<dbReference type="RefSeq" id="WP_073587087.1">
    <property type="nucleotide sequence ID" value="NZ_FRFD01000003.1"/>
</dbReference>
<dbReference type="InterPro" id="IPR008979">
    <property type="entry name" value="Galactose-bd-like_sf"/>
</dbReference>
<evidence type="ECO:0000313" key="4">
    <source>
        <dbReference type="EMBL" id="SHO43792.1"/>
    </source>
</evidence>
<dbReference type="SMART" id="SM00710">
    <property type="entry name" value="PbH1"/>
    <property type="match status" value="5"/>
</dbReference>
<evidence type="ECO:0000256" key="1">
    <source>
        <dbReference type="ARBA" id="ARBA00022801"/>
    </source>
</evidence>
<proteinExistence type="predicted"/>
<dbReference type="AlphaFoldDB" id="A0A1M7XY34"/>
<keyword evidence="5" id="KW-1185">Reference proteome</keyword>
<dbReference type="InterPro" id="IPR003305">
    <property type="entry name" value="CenC_carb-bd"/>
</dbReference>
<evidence type="ECO:0000313" key="5">
    <source>
        <dbReference type="Proteomes" id="UP000184612"/>
    </source>
</evidence>
<dbReference type="InterPro" id="IPR013783">
    <property type="entry name" value="Ig-like_fold"/>
</dbReference>
<dbReference type="InterPro" id="IPR003961">
    <property type="entry name" value="FN3_dom"/>
</dbReference>
<dbReference type="PROSITE" id="PS50853">
    <property type="entry name" value="FN3"/>
    <property type="match status" value="1"/>
</dbReference>
<dbReference type="Proteomes" id="UP000184612">
    <property type="component" value="Unassembled WGS sequence"/>
</dbReference>
<dbReference type="SMART" id="SM00060">
    <property type="entry name" value="FN3"/>
    <property type="match status" value="1"/>
</dbReference>
<feature type="domain" description="Fibronectin type-III" evidence="3">
    <location>
        <begin position="518"/>
        <end position="598"/>
    </location>
</feature>
<reference evidence="4 5" key="1">
    <citation type="submission" date="2016-12" db="EMBL/GenBank/DDBJ databases">
        <authorList>
            <person name="Song W.-J."/>
            <person name="Kurnit D.M."/>
        </authorList>
    </citation>
    <scope>NUCLEOTIDE SEQUENCE [LARGE SCALE GENOMIC DNA]</scope>
    <source>
        <strain evidence="4 5">DSM 12503</strain>
    </source>
</reference>
<dbReference type="Gene3D" id="2.60.120.260">
    <property type="entry name" value="Galactose-binding domain-like"/>
    <property type="match status" value="1"/>
</dbReference>
<dbReference type="Gene3D" id="2.60.40.10">
    <property type="entry name" value="Immunoglobulins"/>
    <property type="match status" value="1"/>
</dbReference>
<name>A0A1M7XY34_9FIRM</name>
<protein>
    <submittedName>
        <fullName evidence="4">Right handed beta helix region</fullName>
    </submittedName>
</protein>
<accession>A0A1M7XY34</accession>
<evidence type="ECO:0000259" key="3">
    <source>
        <dbReference type="PROSITE" id="PS50853"/>
    </source>
</evidence>
<dbReference type="GO" id="GO:0016798">
    <property type="term" value="F:hydrolase activity, acting on glycosyl bonds"/>
    <property type="evidence" value="ECO:0007669"/>
    <property type="project" value="InterPro"/>
</dbReference>
<feature type="signal peptide" evidence="2">
    <location>
        <begin position="1"/>
        <end position="32"/>
    </location>
</feature>
<dbReference type="InterPro" id="IPR036116">
    <property type="entry name" value="FN3_sf"/>
</dbReference>
<dbReference type="SUPFAM" id="SSF51126">
    <property type="entry name" value="Pectin lyase-like"/>
    <property type="match status" value="2"/>
</dbReference>
<evidence type="ECO:0000256" key="2">
    <source>
        <dbReference type="SAM" id="SignalP"/>
    </source>
</evidence>
<keyword evidence="2" id="KW-0732">Signal</keyword>
<dbReference type="InterPro" id="IPR006626">
    <property type="entry name" value="PbH1"/>
</dbReference>
<dbReference type="Gene3D" id="2.160.20.10">
    <property type="entry name" value="Single-stranded right-handed beta-helix, Pectin lyase-like"/>
    <property type="match status" value="1"/>
</dbReference>
<gene>
    <name evidence="4" type="ORF">SAMN02745217_00356</name>
</gene>
<sequence length="738" mass="78221">MLKSVLKKPVSLLLVCTMLAFLFAGMPRISFAAGGATYYVDSVSGNDSNNGTSSSTPWKTVSKVNAKTFAAGDKILFKAGSVFNGQLYPLGSGAAGSPIVIDMYGTGSKPIINGGGVLGGAVKLYNQSYWEINNLEVTNTAASPALDLVGIKVFGTSTQNHIYIQNCDIHDVNGPSTGTTNFPRNDTKKTGGIDMQGCIINDVLIQNNTIHKVDRTGINAIDKVAEGSCTGVIIRNNTLYDIGGDGIIFLGASNGLVERNVCWNAVARSADANAGIWPYASDNTVFQYNECYNLALGNESNTKDSMAWDFDAECTGTIYQYNYSHNNIGGAVMTCSDNNYDEYAKNGIFRYNISQNDKTRIVRLAGQSVNFSFYNNTFYSNTGNPYVIKVDTYGGIPDKNYFYNNIFYIQNNTQGYDIAAGTNKVFDYNVFYGVHPTGEPTDAHKLTSDPLLVNPGTGGNGLTTVNGYKLQSGSPCINSGMTISNNGGKDYWGTSVPQGSVTDRGACEYTGTLTIPEVPAGLNATAAGTSQINVTWNSSSGASSYDLKVDGVIVTGVTSPYAHTGLSANTAHTYAVRAVNSAGTSAWSSIVSATTQSGSEINLVKNGNFEDAANLNYWTNASTGTATATVVTDSGSKAAKLTATSSDTARIEQVVTGLTANKTYTLTVSVKTDTGIYGYVGVQDFGGTLIEKGGTSSSGYTTYTITFITGTTNTTAKIYLHAWKQQSGSVYFDNVSIK</sequence>
<dbReference type="InterPro" id="IPR011050">
    <property type="entry name" value="Pectin_lyase_fold/virulence"/>
</dbReference>
<dbReference type="Pfam" id="PF02018">
    <property type="entry name" value="CBM_4_9"/>
    <property type="match status" value="1"/>
</dbReference>
<dbReference type="InterPro" id="IPR012334">
    <property type="entry name" value="Pectin_lyas_fold"/>
</dbReference>
<keyword evidence="1" id="KW-0378">Hydrolase</keyword>
<dbReference type="CDD" id="cd00063">
    <property type="entry name" value="FN3"/>
    <property type="match status" value="1"/>
</dbReference>
<dbReference type="SUPFAM" id="SSF49265">
    <property type="entry name" value="Fibronectin type III"/>
    <property type="match status" value="1"/>
</dbReference>